<keyword evidence="1" id="KW-0812">Transmembrane</keyword>
<feature type="transmembrane region" description="Helical" evidence="1">
    <location>
        <begin position="12"/>
        <end position="32"/>
    </location>
</feature>
<evidence type="ECO:0000313" key="2">
    <source>
        <dbReference type="EMBL" id="VFJ71869.1"/>
    </source>
</evidence>
<dbReference type="AlphaFoldDB" id="A0A450TT62"/>
<feature type="transmembrane region" description="Helical" evidence="1">
    <location>
        <begin position="155"/>
        <end position="172"/>
    </location>
</feature>
<sequence length="183" mass="20763">MKTTPKIFQSPLWKSAFFVYGLIAIGFSIWILSDHLETEVPSIDELTVFTGIVSEVEYWRVKNNSGYKLLLKLDGGEKKFNIDLCKSHLNLGEDSKQKIHPRDIITVFAKKEADSFGVFSVDDSVWQVEKNGVLVCPYERLITGHTRFEKLSDKFWGIVLILGLLSSVIGIIRTRRAARLSKA</sequence>
<proteinExistence type="predicted"/>
<keyword evidence="1" id="KW-0472">Membrane</keyword>
<protein>
    <submittedName>
        <fullName evidence="2">Uncharacterized protein</fullName>
    </submittedName>
</protein>
<gene>
    <name evidence="2" type="ORF">BECKFW1821C_GA0114237_10294</name>
</gene>
<dbReference type="EMBL" id="CAADFE010000029">
    <property type="protein sequence ID" value="VFJ71869.1"/>
    <property type="molecule type" value="Genomic_DNA"/>
</dbReference>
<name>A0A450TT62_9GAMM</name>
<accession>A0A450TT62</accession>
<keyword evidence="1" id="KW-1133">Transmembrane helix</keyword>
<reference evidence="2" key="1">
    <citation type="submission" date="2019-02" db="EMBL/GenBank/DDBJ databases">
        <authorList>
            <person name="Gruber-Vodicka R. H."/>
            <person name="Seah K. B. B."/>
        </authorList>
    </citation>
    <scope>NUCLEOTIDE SEQUENCE</scope>
    <source>
        <strain evidence="2">BECK_BZ131</strain>
    </source>
</reference>
<evidence type="ECO:0000256" key="1">
    <source>
        <dbReference type="SAM" id="Phobius"/>
    </source>
</evidence>
<organism evidence="2">
    <name type="scientific">Candidatus Kentrum sp. FW</name>
    <dbReference type="NCBI Taxonomy" id="2126338"/>
    <lineage>
        <taxon>Bacteria</taxon>
        <taxon>Pseudomonadati</taxon>
        <taxon>Pseudomonadota</taxon>
        <taxon>Gammaproteobacteria</taxon>
        <taxon>Candidatus Kentrum</taxon>
    </lineage>
</organism>